<dbReference type="InterPro" id="IPR009594">
    <property type="entry name" value="Tscrpt_reg_HTH_AraC_N"/>
</dbReference>
<dbReference type="PROSITE" id="PS01124">
    <property type="entry name" value="HTH_ARAC_FAMILY_2"/>
    <property type="match status" value="1"/>
</dbReference>
<keyword evidence="2" id="KW-0238">DNA-binding</keyword>
<dbReference type="InterPro" id="IPR009057">
    <property type="entry name" value="Homeodomain-like_sf"/>
</dbReference>
<proteinExistence type="predicted"/>
<dbReference type="KEGG" id="pphe:PP2015_1848"/>
<dbReference type="GO" id="GO:0003700">
    <property type="term" value="F:DNA-binding transcription factor activity"/>
    <property type="evidence" value="ECO:0007669"/>
    <property type="project" value="InterPro"/>
</dbReference>
<dbReference type="SUPFAM" id="SSF46689">
    <property type="entry name" value="Homeodomain-like"/>
    <property type="match status" value="2"/>
</dbReference>
<dbReference type="PATRIC" id="fig|161398.10.peg.1876"/>
<dbReference type="Proteomes" id="UP000061457">
    <property type="component" value="Chromosome I"/>
</dbReference>
<dbReference type="InterPro" id="IPR018062">
    <property type="entry name" value="HTH_AraC-typ_CS"/>
</dbReference>
<gene>
    <name evidence="5" type="ORF">PP2015_1848</name>
</gene>
<dbReference type="GO" id="GO:0043565">
    <property type="term" value="F:sequence-specific DNA binding"/>
    <property type="evidence" value="ECO:0007669"/>
    <property type="project" value="InterPro"/>
</dbReference>
<keyword evidence="1" id="KW-0805">Transcription regulation</keyword>
<sequence length="295" mass="34075">MRFDLQARHQQIDKLVENKLSFNSEHAQLSIYDTYERAFNVPLSSNNVLFCGMLQGKKVMHVETCDYHHDFLPNESFVLAPEQTVHIDFPDASEPTPTTCLAIEINSDKLADIAQKLNIQNQTSIEVAYQNELVHVEHNWQTQALLDRMVHLFTENEDQRGFLIDLALNELVTRLLTQQTRELILKCANSQSHQDPISEVVEYIEHHLSEPLDIDTLCKIACMSRSKFFNYFKSCLNMTPQQWLQARRLTKAKELLRKGKSITQIGFDLGFNHTSQFSRTFKNAFGVSPKAFQKN</sequence>
<dbReference type="AlphaFoldDB" id="A0A0S2K268"/>
<dbReference type="Gene3D" id="1.10.10.60">
    <property type="entry name" value="Homeodomain-like"/>
    <property type="match status" value="2"/>
</dbReference>
<dbReference type="PROSITE" id="PS00041">
    <property type="entry name" value="HTH_ARAC_FAMILY_1"/>
    <property type="match status" value="1"/>
</dbReference>
<dbReference type="STRING" id="161398.PP2015_1848"/>
<keyword evidence="6" id="KW-1185">Reference proteome</keyword>
<protein>
    <submittedName>
        <fullName evidence="5">AraC/XylS family transcription factor</fullName>
    </submittedName>
</protein>
<dbReference type="PRINTS" id="PR00032">
    <property type="entry name" value="HTHARAC"/>
</dbReference>
<dbReference type="InterPro" id="IPR018060">
    <property type="entry name" value="HTH_AraC"/>
</dbReference>
<dbReference type="PANTHER" id="PTHR43436:SF1">
    <property type="entry name" value="TRANSCRIPTIONAL REGULATORY PROTEIN"/>
    <property type="match status" value="1"/>
</dbReference>
<organism evidence="5 6">
    <name type="scientific">Pseudoalteromonas phenolica</name>
    <dbReference type="NCBI Taxonomy" id="161398"/>
    <lineage>
        <taxon>Bacteria</taxon>
        <taxon>Pseudomonadati</taxon>
        <taxon>Pseudomonadota</taxon>
        <taxon>Gammaproteobacteria</taxon>
        <taxon>Alteromonadales</taxon>
        <taxon>Pseudoalteromonadaceae</taxon>
        <taxon>Pseudoalteromonas</taxon>
    </lineage>
</organism>
<dbReference type="RefSeq" id="WP_058030013.1">
    <property type="nucleotide sequence ID" value="NZ_CP013187.1"/>
</dbReference>
<feature type="domain" description="HTH araC/xylS-type" evidence="4">
    <location>
        <begin position="198"/>
        <end position="295"/>
    </location>
</feature>
<dbReference type="EMBL" id="CP013187">
    <property type="protein sequence ID" value="ALO42349.1"/>
    <property type="molecule type" value="Genomic_DNA"/>
</dbReference>
<reference evidence="5 6" key="1">
    <citation type="submission" date="2015-11" db="EMBL/GenBank/DDBJ databases">
        <authorList>
            <person name="Zhang Y."/>
            <person name="Guo Z."/>
        </authorList>
    </citation>
    <scope>NUCLEOTIDE SEQUENCE [LARGE SCALE GENOMIC DNA]</scope>
    <source>
        <strain evidence="5 6">KCTC 12086</strain>
    </source>
</reference>
<keyword evidence="3" id="KW-0804">Transcription</keyword>
<name>A0A0S2K268_9GAMM</name>
<evidence type="ECO:0000313" key="5">
    <source>
        <dbReference type="EMBL" id="ALO42349.1"/>
    </source>
</evidence>
<evidence type="ECO:0000259" key="4">
    <source>
        <dbReference type="PROSITE" id="PS01124"/>
    </source>
</evidence>
<dbReference type="PANTHER" id="PTHR43436">
    <property type="entry name" value="ARAC-FAMILY TRANSCRIPTIONAL REGULATOR"/>
    <property type="match status" value="1"/>
</dbReference>
<evidence type="ECO:0000256" key="1">
    <source>
        <dbReference type="ARBA" id="ARBA00023015"/>
    </source>
</evidence>
<evidence type="ECO:0000256" key="3">
    <source>
        <dbReference type="ARBA" id="ARBA00023163"/>
    </source>
</evidence>
<accession>A0A0S2K268</accession>
<evidence type="ECO:0000256" key="2">
    <source>
        <dbReference type="ARBA" id="ARBA00023125"/>
    </source>
</evidence>
<evidence type="ECO:0000313" key="6">
    <source>
        <dbReference type="Proteomes" id="UP000061457"/>
    </source>
</evidence>
<dbReference type="OrthoDB" id="9784878at2"/>
<dbReference type="InterPro" id="IPR020449">
    <property type="entry name" value="Tscrpt_reg_AraC-type_HTH"/>
</dbReference>
<dbReference type="Pfam" id="PF06719">
    <property type="entry name" value="AraC_N"/>
    <property type="match status" value="1"/>
</dbReference>
<dbReference type="Pfam" id="PF12833">
    <property type="entry name" value="HTH_18"/>
    <property type="match status" value="1"/>
</dbReference>
<dbReference type="SMART" id="SM00342">
    <property type="entry name" value="HTH_ARAC"/>
    <property type="match status" value="1"/>
</dbReference>